<dbReference type="PANTHER" id="PTHR34322:SF2">
    <property type="entry name" value="TRANSPOSASE IS200-LIKE DOMAIN-CONTAINING PROTEIN"/>
    <property type="match status" value="1"/>
</dbReference>
<feature type="domain" description="Transposase IS200-like" evidence="1">
    <location>
        <begin position="9"/>
        <end position="124"/>
    </location>
</feature>
<evidence type="ECO:0000313" key="2">
    <source>
        <dbReference type="EMBL" id="MBB3224770.1"/>
    </source>
</evidence>
<dbReference type="InterPro" id="IPR002686">
    <property type="entry name" value="Transposase_17"/>
</dbReference>
<sequence length="203" mass="23097">MPRRARVLLPGHPHHLTQRCHNRQPCFFQRSDYIVYLDFLREHSSLYGGAIHAYVLMTNHVHLLVTMDDVTMLAPLMKGVAQNYAQYINRRLKRTGSLWEDRFHSSPIIDDAYLLTCLRYVELNPVRATIVDSPARYRWSSYAGNAGLAADNLLTPHTTYLGLGSDPAPRFASYRNLFSEPLNPVHLQAIRSAAAGNRRIDPA</sequence>
<dbReference type="GO" id="GO:0006313">
    <property type="term" value="P:DNA transposition"/>
    <property type="evidence" value="ECO:0007669"/>
    <property type="project" value="InterPro"/>
</dbReference>
<dbReference type="GO" id="GO:0004803">
    <property type="term" value="F:transposase activity"/>
    <property type="evidence" value="ECO:0007669"/>
    <property type="project" value="InterPro"/>
</dbReference>
<dbReference type="Proteomes" id="UP000584325">
    <property type="component" value="Unassembled WGS sequence"/>
</dbReference>
<dbReference type="SUPFAM" id="SSF143422">
    <property type="entry name" value="Transposase IS200-like"/>
    <property type="match status" value="1"/>
</dbReference>
<dbReference type="RefSeq" id="WP_137313949.1">
    <property type="nucleotide sequence ID" value="NZ_CP040017.1"/>
</dbReference>
<accession>A0A4V1EDH3</accession>
<dbReference type="EMBL" id="CP040017">
    <property type="protein sequence ID" value="QCP11081.1"/>
    <property type="molecule type" value="Genomic_DNA"/>
</dbReference>
<dbReference type="SMART" id="SM01321">
    <property type="entry name" value="Y1_Tnp"/>
    <property type="match status" value="1"/>
</dbReference>
<reference evidence="3 4" key="1">
    <citation type="submission" date="2019-05" db="EMBL/GenBank/DDBJ databases">
        <title>Draft Genome Sequences of Six Type Strains of the Genus Massilia.</title>
        <authorList>
            <person name="Miess H."/>
            <person name="Frediansyhah A."/>
            <person name="Gross H."/>
        </authorList>
    </citation>
    <scope>NUCLEOTIDE SEQUENCE [LARGE SCALE GENOMIC DNA]</scope>
    <source>
        <strain evidence="3 4">DSMZ 26121</strain>
    </source>
</reference>
<dbReference type="Proteomes" id="UP000298763">
    <property type="component" value="Chromosome"/>
</dbReference>
<proteinExistence type="predicted"/>
<dbReference type="GO" id="GO:0003677">
    <property type="term" value="F:DNA binding"/>
    <property type="evidence" value="ECO:0007669"/>
    <property type="project" value="InterPro"/>
</dbReference>
<dbReference type="EMBL" id="JACHXS010000014">
    <property type="protein sequence ID" value="MBB3224770.1"/>
    <property type="molecule type" value="Genomic_DNA"/>
</dbReference>
<keyword evidence="4" id="KW-1185">Reference proteome</keyword>
<dbReference type="Gene3D" id="3.30.70.1290">
    <property type="entry name" value="Transposase IS200-like"/>
    <property type="match status" value="1"/>
</dbReference>
<evidence type="ECO:0000313" key="3">
    <source>
        <dbReference type="EMBL" id="QCP11081.1"/>
    </source>
</evidence>
<dbReference type="InterPro" id="IPR036515">
    <property type="entry name" value="Transposase_17_sf"/>
</dbReference>
<evidence type="ECO:0000313" key="4">
    <source>
        <dbReference type="Proteomes" id="UP000298763"/>
    </source>
</evidence>
<evidence type="ECO:0000259" key="1">
    <source>
        <dbReference type="SMART" id="SM01321"/>
    </source>
</evidence>
<reference evidence="2 5" key="2">
    <citation type="submission" date="2020-08" db="EMBL/GenBank/DDBJ databases">
        <title>Genomic Encyclopedia of Type Strains, Phase III (KMG-III): the genomes of soil and plant-associated and newly described type strains.</title>
        <authorList>
            <person name="Whitman W."/>
        </authorList>
    </citation>
    <scope>NUCLEOTIDE SEQUENCE [LARGE SCALE GENOMIC DNA]</scope>
    <source>
        <strain evidence="2 5">CECT 7753</strain>
    </source>
</reference>
<dbReference type="AlphaFoldDB" id="A0A4V1EDH3"/>
<name>A0A4V1EDH3_9BURK</name>
<gene>
    <name evidence="3" type="ORF">FCL38_12170</name>
    <name evidence="2" type="ORF">FHS02_005636</name>
</gene>
<dbReference type="Pfam" id="PF01797">
    <property type="entry name" value="Y1_Tnp"/>
    <property type="match status" value="1"/>
</dbReference>
<organism evidence="2 5">
    <name type="scientific">Pseudoduganella umbonata</name>
    <dbReference type="NCBI Taxonomy" id="864828"/>
    <lineage>
        <taxon>Bacteria</taxon>
        <taxon>Pseudomonadati</taxon>
        <taxon>Pseudomonadota</taxon>
        <taxon>Betaproteobacteria</taxon>
        <taxon>Burkholderiales</taxon>
        <taxon>Oxalobacteraceae</taxon>
        <taxon>Telluria group</taxon>
        <taxon>Pseudoduganella</taxon>
    </lineage>
</organism>
<evidence type="ECO:0000313" key="5">
    <source>
        <dbReference type="Proteomes" id="UP000584325"/>
    </source>
</evidence>
<protein>
    <submittedName>
        <fullName evidence="2 3">Transposase</fullName>
    </submittedName>
</protein>
<dbReference type="OrthoDB" id="9814067at2"/>
<dbReference type="NCBIfam" id="NF047646">
    <property type="entry name" value="REP_Tyr_transpos"/>
    <property type="match status" value="1"/>
</dbReference>
<dbReference type="PANTHER" id="PTHR34322">
    <property type="entry name" value="TRANSPOSASE, Y1_TNP DOMAIN-CONTAINING"/>
    <property type="match status" value="1"/>
</dbReference>